<comment type="caution">
    <text evidence="9">The sequence shown here is derived from an EMBL/GenBank/DDBJ whole genome shotgun (WGS) entry which is preliminary data.</text>
</comment>
<dbReference type="PANTHER" id="PTHR23504:SF39">
    <property type="entry name" value="TRANSPORTER, PUTATIVE (AFU_ORTHOLOGUE AFUA_6G03860)-RELATED"/>
    <property type="match status" value="1"/>
</dbReference>
<dbReference type="Gene3D" id="1.20.1250.20">
    <property type="entry name" value="MFS general substrate transporter like domains"/>
    <property type="match status" value="1"/>
</dbReference>
<gene>
    <name evidence="9" type="ORF">QBC33DRAFT_548287</name>
</gene>
<evidence type="ECO:0000256" key="7">
    <source>
        <dbReference type="SAM" id="Phobius"/>
    </source>
</evidence>
<dbReference type="PRINTS" id="PR01035">
    <property type="entry name" value="TCRTETA"/>
</dbReference>
<feature type="transmembrane region" description="Helical" evidence="7">
    <location>
        <begin position="249"/>
        <end position="271"/>
    </location>
</feature>
<keyword evidence="10" id="KW-1185">Reference proteome</keyword>
<feature type="transmembrane region" description="Helical" evidence="7">
    <location>
        <begin position="461"/>
        <end position="480"/>
    </location>
</feature>
<keyword evidence="5 7" id="KW-0472">Membrane</keyword>
<comment type="subcellular location">
    <subcellularLocation>
        <location evidence="1">Membrane</location>
        <topology evidence="1">Multi-pass membrane protein</topology>
    </subcellularLocation>
</comment>
<dbReference type="Pfam" id="PF07690">
    <property type="entry name" value="MFS_1"/>
    <property type="match status" value="1"/>
</dbReference>
<feature type="region of interest" description="Disordered" evidence="6">
    <location>
        <begin position="345"/>
        <end position="409"/>
    </location>
</feature>
<evidence type="ECO:0000256" key="1">
    <source>
        <dbReference type="ARBA" id="ARBA00004141"/>
    </source>
</evidence>
<feature type="compositionally biased region" description="Basic and acidic residues" evidence="6">
    <location>
        <begin position="100"/>
        <end position="113"/>
    </location>
</feature>
<feature type="transmembrane region" description="Helical" evidence="7">
    <location>
        <begin position="532"/>
        <end position="554"/>
    </location>
</feature>
<protein>
    <submittedName>
        <fullName evidence="9">MFS general substrate transporter</fullName>
    </submittedName>
</protein>
<feature type="compositionally biased region" description="Polar residues" evidence="6">
    <location>
        <begin position="379"/>
        <end position="392"/>
    </location>
</feature>
<sequence length="659" mass="69100">MVSVNVAAAAAAAAANKNNPASSSLGSSPPSSRRPLLRPPNRLRSSGSFHAGAPFPQLSPYDDDGRRRKSTTGGGSTHKYHTFPTAPPKTASGGSGGHGHGHEDGNGHDHERGSTPLPWKQLGLLALVSLAEQTALNSISPYLPTMVSSFPEIPAGHAGAYVGLLASAFALAQLATNLLWGYLSDTVGRKPVMLLGTSLLGLCFGAFGFCRGYGQLVGVHVAMGLLNGNAAVVPTCLGEVTDRSNQSRAFIWLPVMYSIGGITGPAMGGLLVRDVGDGAYPFLAPNIVSAALLFASVVVLAVWFDETLDGVDRKARVAGLGWVERVFEWRCLRCLQRRRRGEPQSASSRWLAGSRDTGVESAPSSPSSSSSGSSDGSTENEGLLQSQRPTPTHSDDDDPADGNKMGSEQKSAFRELANRTTLAVLVTYLFFQLSNISYNSLYPIFASAPPPTGRGLGPETIGLSLSFAGLATILFQLTLFRPLKARVGNLGTYRASLLGIALSMALMPFVGHSDEKPWFRLGSGRAWLYAELGVVLLLKNVCAVGGLSSVMLLINNSAPSHESLGTLNGIAQTLSAAGRSVGPFLSGGIFTLSMRVRPKGEALAWGLFSGIALAGWLGAFLIRGSDLESEDWVGQDDEEEGSGGDGDGDEEACSSDPER</sequence>
<dbReference type="AlphaFoldDB" id="A0AAJ0BVI5"/>
<dbReference type="EMBL" id="MU839022">
    <property type="protein sequence ID" value="KAK1764178.1"/>
    <property type="molecule type" value="Genomic_DNA"/>
</dbReference>
<feature type="transmembrane region" description="Helical" evidence="7">
    <location>
        <begin position="283"/>
        <end position="304"/>
    </location>
</feature>
<feature type="transmembrane region" description="Helical" evidence="7">
    <location>
        <begin position="492"/>
        <end position="512"/>
    </location>
</feature>
<evidence type="ECO:0000256" key="3">
    <source>
        <dbReference type="ARBA" id="ARBA00022692"/>
    </source>
</evidence>
<feature type="transmembrane region" description="Helical" evidence="7">
    <location>
        <begin position="420"/>
        <end position="441"/>
    </location>
</feature>
<feature type="transmembrane region" description="Helical" evidence="7">
    <location>
        <begin position="158"/>
        <end position="180"/>
    </location>
</feature>
<feature type="region of interest" description="Disordered" evidence="6">
    <location>
        <begin position="1"/>
        <end position="115"/>
    </location>
</feature>
<dbReference type="GeneID" id="85312016"/>
<keyword evidence="4 7" id="KW-1133">Transmembrane helix</keyword>
<evidence type="ECO:0000256" key="2">
    <source>
        <dbReference type="ARBA" id="ARBA00022448"/>
    </source>
</evidence>
<name>A0AAJ0BVI5_9PEZI</name>
<evidence type="ECO:0000256" key="5">
    <source>
        <dbReference type="ARBA" id="ARBA00023136"/>
    </source>
</evidence>
<dbReference type="PROSITE" id="PS50850">
    <property type="entry name" value="MFS"/>
    <property type="match status" value="1"/>
</dbReference>
<keyword evidence="2" id="KW-0813">Transport</keyword>
<evidence type="ECO:0000256" key="6">
    <source>
        <dbReference type="SAM" id="MobiDB-lite"/>
    </source>
</evidence>
<dbReference type="InterPro" id="IPR020846">
    <property type="entry name" value="MFS_dom"/>
</dbReference>
<evidence type="ECO:0000313" key="9">
    <source>
        <dbReference type="EMBL" id="KAK1764178.1"/>
    </source>
</evidence>
<dbReference type="PANTHER" id="PTHR23504">
    <property type="entry name" value="MAJOR FACILITATOR SUPERFAMILY DOMAIN-CONTAINING PROTEIN 10"/>
    <property type="match status" value="1"/>
</dbReference>
<keyword evidence="3 7" id="KW-0812">Transmembrane</keyword>
<evidence type="ECO:0000256" key="4">
    <source>
        <dbReference type="ARBA" id="ARBA00022989"/>
    </source>
</evidence>
<dbReference type="InterPro" id="IPR001958">
    <property type="entry name" value="Tet-R_TetA/multi-R_MdtG-like"/>
</dbReference>
<dbReference type="Proteomes" id="UP001244011">
    <property type="component" value="Unassembled WGS sequence"/>
</dbReference>
<dbReference type="GO" id="GO:0016020">
    <property type="term" value="C:membrane"/>
    <property type="evidence" value="ECO:0007669"/>
    <property type="project" value="UniProtKB-SubCell"/>
</dbReference>
<dbReference type="InterPro" id="IPR036259">
    <property type="entry name" value="MFS_trans_sf"/>
</dbReference>
<feature type="transmembrane region" description="Helical" evidence="7">
    <location>
        <begin position="192"/>
        <end position="209"/>
    </location>
</feature>
<accession>A0AAJ0BVI5</accession>
<feature type="compositionally biased region" description="Low complexity" evidence="6">
    <location>
        <begin position="1"/>
        <end position="48"/>
    </location>
</feature>
<reference evidence="9" key="1">
    <citation type="submission" date="2023-06" db="EMBL/GenBank/DDBJ databases">
        <title>Genome-scale phylogeny and comparative genomics of the fungal order Sordariales.</title>
        <authorList>
            <consortium name="Lawrence Berkeley National Laboratory"/>
            <person name="Hensen N."/>
            <person name="Bonometti L."/>
            <person name="Westerberg I."/>
            <person name="Brannstrom I.O."/>
            <person name="Guillou S."/>
            <person name="Cros-Aarteil S."/>
            <person name="Calhoun S."/>
            <person name="Haridas S."/>
            <person name="Kuo A."/>
            <person name="Mondo S."/>
            <person name="Pangilinan J."/>
            <person name="Riley R."/>
            <person name="Labutti K."/>
            <person name="Andreopoulos B."/>
            <person name="Lipzen A."/>
            <person name="Chen C."/>
            <person name="Yanf M."/>
            <person name="Daum C."/>
            <person name="Ng V."/>
            <person name="Clum A."/>
            <person name="Steindorff A."/>
            <person name="Ohm R."/>
            <person name="Martin F."/>
            <person name="Silar P."/>
            <person name="Natvig D."/>
            <person name="Lalanne C."/>
            <person name="Gautier V."/>
            <person name="Ament-Velasquez S.L."/>
            <person name="Kruys A."/>
            <person name="Hutchinson M.I."/>
            <person name="Powell A.J."/>
            <person name="Barry K."/>
            <person name="Miller A.N."/>
            <person name="Grigoriev I.V."/>
            <person name="Debuchy R."/>
            <person name="Gladieux P."/>
            <person name="Thoren M.H."/>
            <person name="Johannesson H."/>
        </authorList>
    </citation>
    <scope>NUCLEOTIDE SEQUENCE</scope>
    <source>
        <strain evidence="9">8032-3</strain>
    </source>
</reference>
<feature type="compositionally biased region" description="Acidic residues" evidence="6">
    <location>
        <begin position="629"/>
        <end position="653"/>
    </location>
</feature>
<dbReference type="CDD" id="cd17330">
    <property type="entry name" value="MFS_SLC46_TetA_like"/>
    <property type="match status" value="1"/>
</dbReference>
<feature type="region of interest" description="Disordered" evidence="6">
    <location>
        <begin position="629"/>
        <end position="659"/>
    </location>
</feature>
<evidence type="ECO:0000313" key="10">
    <source>
        <dbReference type="Proteomes" id="UP001244011"/>
    </source>
</evidence>
<proteinExistence type="predicted"/>
<dbReference type="GO" id="GO:0022857">
    <property type="term" value="F:transmembrane transporter activity"/>
    <property type="evidence" value="ECO:0007669"/>
    <property type="project" value="InterPro"/>
</dbReference>
<dbReference type="RefSeq" id="XP_060280391.1">
    <property type="nucleotide sequence ID" value="XM_060428829.1"/>
</dbReference>
<feature type="compositionally biased region" description="Low complexity" evidence="6">
    <location>
        <begin position="361"/>
        <end position="377"/>
    </location>
</feature>
<dbReference type="SUPFAM" id="SSF103473">
    <property type="entry name" value="MFS general substrate transporter"/>
    <property type="match status" value="1"/>
</dbReference>
<feature type="transmembrane region" description="Helical" evidence="7">
    <location>
        <begin position="602"/>
        <end position="622"/>
    </location>
</feature>
<organism evidence="9 10">
    <name type="scientific">Phialemonium atrogriseum</name>
    <dbReference type="NCBI Taxonomy" id="1093897"/>
    <lineage>
        <taxon>Eukaryota</taxon>
        <taxon>Fungi</taxon>
        <taxon>Dikarya</taxon>
        <taxon>Ascomycota</taxon>
        <taxon>Pezizomycotina</taxon>
        <taxon>Sordariomycetes</taxon>
        <taxon>Sordariomycetidae</taxon>
        <taxon>Cephalothecales</taxon>
        <taxon>Cephalothecaceae</taxon>
        <taxon>Phialemonium</taxon>
    </lineage>
</organism>
<dbReference type="InterPro" id="IPR011701">
    <property type="entry name" value="MFS"/>
</dbReference>
<feature type="domain" description="Major facilitator superfamily (MFS) profile" evidence="8">
    <location>
        <begin position="121"/>
        <end position="627"/>
    </location>
</feature>
<evidence type="ECO:0000259" key="8">
    <source>
        <dbReference type="PROSITE" id="PS50850"/>
    </source>
</evidence>